<keyword evidence="4 5" id="KW-0472">Membrane</keyword>
<protein>
    <recommendedName>
        <fullName evidence="7">Colicin V production protein</fullName>
    </recommendedName>
</protein>
<comment type="subcellular location">
    <subcellularLocation>
        <location evidence="1">Membrane</location>
        <topology evidence="1">Multi-pass membrane protein</topology>
    </subcellularLocation>
</comment>
<organism evidence="6">
    <name type="scientific">Ammonifex degensii</name>
    <dbReference type="NCBI Taxonomy" id="42838"/>
    <lineage>
        <taxon>Bacteria</taxon>
        <taxon>Bacillati</taxon>
        <taxon>Bacillota</taxon>
        <taxon>Clostridia</taxon>
        <taxon>Thermoanaerobacterales</taxon>
        <taxon>Thermoanaerobacteraceae</taxon>
        <taxon>Ammonifex</taxon>
    </lineage>
</organism>
<evidence type="ECO:0000313" key="6">
    <source>
        <dbReference type="EMBL" id="HDW51695.1"/>
    </source>
</evidence>
<name>A0A7C1JF84_9THEO</name>
<dbReference type="Pfam" id="PF02674">
    <property type="entry name" value="Colicin_V"/>
    <property type="match status" value="1"/>
</dbReference>
<evidence type="ECO:0000256" key="3">
    <source>
        <dbReference type="ARBA" id="ARBA00022989"/>
    </source>
</evidence>
<gene>
    <name evidence="6" type="ORF">ENQ35_03035</name>
</gene>
<feature type="transmembrane region" description="Helical" evidence="5">
    <location>
        <begin position="26"/>
        <end position="45"/>
    </location>
</feature>
<evidence type="ECO:0000256" key="4">
    <source>
        <dbReference type="ARBA" id="ARBA00023136"/>
    </source>
</evidence>
<feature type="transmembrane region" description="Helical" evidence="5">
    <location>
        <begin position="161"/>
        <end position="184"/>
    </location>
</feature>
<proteinExistence type="predicted"/>
<dbReference type="GO" id="GO:0016020">
    <property type="term" value="C:membrane"/>
    <property type="evidence" value="ECO:0007669"/>
    <property type="project" value="UniProtKB-SubCell"/>
</dbReference>
<dbReference type="GO" id="GO:0009403">
    <property type="term" value="P:toxin biosynthetic process"/>
    <property type="evidence" value="ECO:0007669"/>
    <property type="project" value="InterPro"/>
</dbReference>
<evidence type="ECO:0000256" key="1">
    <source>
        <dbReference type="ARBA" id="ARBA00004141"/>
    </source>
</evidence>
<keyword evidence="3 5" id="KW-1133">Transmembrane helix</keyword>
<dbReference type="PANTHER" id="PTHR37306">
    <property type="entry name" value="COLICIN V PRODUCTION PROTEIN"/>
    <property type="match status" value="1"/>
</dbReference>
<accession>A0A7C1JF84</accession>
<sequence length="234" mass="25466">MVNWLDILLLLTLALAVYRGGRTGLVLSCVRLSGLLVACFVAVHYHRALANFLEAEWHVADLLAAWLGRFVDLPRSVESVMLPGVFHLGIAATTPFLDVASLAAPEGSTVRPALYSVARDLVAAGAFLSLFAVTERLWTFAGSHLTFFRRRLPFLLLDGAGGALVGAVRGFLSGAVMVLLYLYVTHLYTVLRGQDNFLARTAETSVLLPYYKGLLRAAAAVLPVAWQKLVRTVR</sequence>
<reference evidence="6" key="1">
    <citation type="journal article" date="2020" name="mSystems">
        <title>Genome- and Community-Level Interaction Insights into Carbon Utilization and Element Cycling Functions of Hydrothermarchaeota in Hydrothermal Sediment.</title>
        <authorList>
            <person name="Zhou Z."/>
            <person name="Liu Y."/>
            <person name="Xu W."/>
            <person name="Pan J."/>
            <person name="Luo Z.H."/>
            <person name="Li M."/>
        </authorList>
    </citation>
    <scope>NUCLEOTIDE SEQUENCE [LARGE SCALE GENOMIC DNA]</scope>
    <source>
        <strain evidence="6">SpSt-301</strain>
    </source>
</reference>
<evidence type="ECO:0000256" key="2">
    <source>
        <dbReference type="ARBA" id="ARBA00022692"/>
    </source>
</evidence>
<feature type="transmembrane region" description="Helical" evidence="5">
    <location>
        <begin position="121"/>
        <end position="141"/>
    </location>
</feature>
<dbReference type="EMBL" id="DSMV01000184">
    <property type="protein sequence ID" value="HDW51695.1"/>
    <property type="molecule type" value="Genomic_DNA"/>
</dbReference>
<dbReference type="AlphaFoldDB" id="A0A7C1JF84"/>
<keyword evidence="2 5" id="KW-0812">Transmembrane</keyword>
<dbReference type="InterPro" id="IPR003825">
    <property type="entry name" value="Colicin-V_CvpA"/>
</dbReference>
<comment type="caution">
    <text evidence="6">The sequence shown here is derived from an EMBL/GenBank/DDBJ whole genome shotgun (WGS) entry which is preliminary data.</text>
</comment>
<evidence type="ECO:0008006" key="7">
    <source>
        <dbReference type="Google" id="ProtNLM"/>
    </source>
</evidence>
<evidence type="ECO:0000256" key="5">
    <source>
        <dbReference type="SAM" id="Phobius"/>
    </source>
</evidence>
<dbReference type="PANTHER" id="PTHR37306:SF1">
    <property type="entry name" value="COLICIN V PRODUCTION PROTEIN"/>
    <property type="match status" value="1"/>
</dbReference>